<evidence type="ECO:0000313" key="1">
    <source>
        <dbReference type="EMBL" id="CZT14206.1"/>
    </source>
</evidence>
<dbReference type="Proteomes" id="UP000225277">
    <property type="component" value="Unassembled WGS sequence"/>
</dbReference>
<evidence type="ECO:0000313" key="2">
    <source>
        <dbReference type="Proteomes" id="UP000225277"/>
    </source>
</evidence>
<dbReference type="AlphaFoldDB" id="A0A2D3UTS5"/>
<protein>
    <submittedName>
        <fullName evidence="1">Uncharacterized protein</fullName>
    </submittedName>
</protein>
<dbReference type="RefSeq" id="XP_023621104.1">
    <property type="nucleotide sequence ID" value="XM_023765336.1"/>
</dbReference>
<reference evidence="1 2" key="1">
    <citation type="submission" date="2016-03" db="EMBL/GenBank/DDBJ databases">
        <authorList>
            <person name="Ploux O."/>
        </authorList>
    </citation>
    <scope>NUCLEOTIDE SEQUENCE [LARGE SCALE GENOMIC DNA]</scope>
    <source>
        <strain evidence="1 2">URUG2</strain>
    </source>
</reference>
<name>A0A2D3UTS5_9PEZI</name>
<accession>A0A2D3UTS5</accession>
<organism evidence="1 2">
    <name type="scientific">Ramularia collo-cygni</name>
    <dbReference type="NCBI Taxonomy" id="112498"/>
    <lineage>
        <taxon>Eukaryota</taxon>
        <taxon>Fungi</taxon>
        <taxon>Dikarya</taxon>
        <taxon>Ascomycota</taxon>
        <taxon>Pezizomycotina</taxon>
        <taxon>Dothideomycetes</taxon>
        <taxon>Dothideomycetidae</taxon>
        <taxon>Mycosphaerellales</taxon>
        <taxon>Mycosphaerellaceae</taxon>
        <taxon>Ramularia</taxon>
    </lineage>
</organism>
<sequence length="44" mass="4811">MSDWSVARRSSISLPAATVISRPAQKACVDKSCLPRKCFLDTTI</sequence>
<keyword evidence="2" id="KW-1185">Reference proteome</keyword>
<dbReference type="EMBL" id="FJUY01000001">
    <property type="protein sequence ID" value="CZT14206.1"/>
    <property type="molecule type" value="Genomic_DNA"/>
</dbReference>
<gene>
    <name evidence="1" type="ORF">RCC_00180</name>
</gene>
<proteinExistence type="predicted"/>
<dbReference type="GeneID" id="35595584"/>